<dbReference type="InterPro" id="IPR040919">
    <property type="entry name" value="Asparaginase_C"/>
</dbReference>
<dbReference type="PIRSF" id="PIRSF001220">
    <property type="entry name" value="L-ASNase_gatD"/>
    <property type="match status" value="1"/>
</dbReference>
<proteinExistence type="inferred from homology"/>
<dbReference type="AlphaFoldDB" id="A0A2N3WYM5"/>
<dbReference type="InterPro" id="IPR027474">
    <property type="entry name" value="L-asparaginase_N"/>
</dbReference>
<keyword evidence="2" id="KW-0378">Hydrolase</keyword>
<evidence type="ECO:0000259" key="5">
    <source>
        <dbReference type="Pfam" id="PF17763"/>
    </source>
</evidence>
<dbReference type="InterPro" id="IPR027473">
    <property type="entry name" value="L-asparaginase_C"/>
</dbReference>
<evidence type="ECO:0000313" key="6">
    <source>
        <dbReference type="EMBL" id="PKV98954.1"/>
    </source>
</evidence>
<dbReference type="OrthoDB" id="9788068at2"/>
<dbReference type="GO" id="GO:0006528">
    <property type="term" value="P:asparagine metabolic process"/>
    <property type="evidence" value="ECO:0007669"/>
    <property type="project" value="InterPro"/>
</dbReference>
<comment type="similarity">
    <text evidence="1">Belongs to the asparaginase 1 family.</text>
</comment>
<accession>A0A2N3WYM5</accession>
<dbReference type="InterPro" id="IPR036152">
    <property type="entry name" value="Asp/glu_Ase-like_sf"/>
</dbReference>
<dbReference type="SUPFAM" id="SSF53774">
    <property type="entry name" value="Glutaminase/Asparaginase"/>
    <property type="match status" value="1"/>
</dbReference>
<dbReference type="InterPro" id="IPR006034">
    <property type="entry name" value="Asparaginase/glutaminase-like"/>
</dbReference>
<dbReference type="Gene3D" id="3.40.50.40">
    <property type="match status" value="1"/>
</dbReference>
<dbReference type="FunFam" id="3.40.50.1170:FF:000001">
    <property type="entry name" value="L-asparaginase 2"/>
    <property type="match status" value="1"/>
</dbReference>
<feature type="active site" description="O-isoaspartyl threonine intermediate" evidence="3">
    <location>
        <position position="13"/>
    </location>
</feature>
<dbReference type="Pfam" id="PF00710">
    <property type="entry name" value="Asparaginase"/>
    <property type="match status" value="1"/>
</dbReference>
<dbReference type="Gene3D" id="3.40.50.1170">
    <property type="entry name" value="L-asparaginase, N-terminal domain"/>
    <property type="match status" value="1"/>
</dbReference>
<dbReference type="Pfam" id="PF17763">
    <property type="entry name" value="Asparaginase_C"/>
    <property type="match status" value="1"/>
</dbReference>
<evidence type="ECO:0000313" key="7">
    <source>
        <dbReference type="Proteomes" id="UP000233766"/>
    </source>
</evidence>
<evidence type="ECO:0000256" key="1">
    <source>
        <dbReference type="ARBA" id="ARBA00010518"/>
    </source>
</evidence>
<feature type="domain" description="Asparaginase/glutaminase C-terminal" evidence="5">
    <location>
        <begin position="207"/>
        <end position="321"/>
    </location>
</feature>
<reference evidence="6 7" key="1">
    <citation type="submission" date="2017-12" db="EMBL/GenBank/DDBJ databases">
        <title>Sequencing the genomes of 1000 Actinobacteria strains.</title>
        <authorList>
            <person name="Klenk H.-P."/>
        </authorList>
    </citation>
    <scope>NUCLEOTIDE SEQUENCE [LARGE SCALE GENOMIC DNA]</scope>
    <source>
        <strain evidence="6 7">DSM 44489</strain>
    </source>
</reference>
<comment type="caution">
    <text evidence="6">The sequence shown here is derived from an EMBL/GenBank/DDBJ whole genome shotgun (WGS) entry which is preliminary data.</text>
</comment>
<evidence type="ECO:0000256" key="2">
    <source>
        <dbReference type="ARBA" id="ARBA00022801"/>
    </source>
</evidence>
<dbReference type="PANTHER" id="PTHR11707:SF28">
    <property type="entry name" value="60 KDA LYSOPHOSPHOLIPASE"/>
    <property type="match status" value="1"/>
</dbReference>
<evidence type="ECO:0000256" key="3">
    <source>
        <dbReference type="PIRSR" id="PIRSR001220-1"/>
    </source>
</evidence>
<dbReference type="SFLD" id="SFLDS00057">
    <property type="entry name" value="Glutaminase/Asparaginase"/>
    <property type="match status" value="1"/>
</dbReference>
<dbReference type="PROSITE" id="PS51732">
    <property type="entry name" value="ASN_GLN_ASE_3"/>
    <property type="match status" value="1"/>
</dbReference>
<evidence type="ECO:0000259" key="4">
    <source>
        <dbReference type="Pfam" id="PF00710"/>
    </source>
</evidence>
<feature type="domain" description="L-asparaginase N-terminal" evidence="4">
    <location>
        <begin position="4"/>
        <end position="190"/>
    </location>
</feature>
<organism evidence="6 7">
    <name type="scientific">Nocardia fluminea</name>
    <dbReference type="NCBI Taxonomy" id="134984"/>
    <lineage>
        <taxon>Bacteria</taxon>
        <taxon>Bacillati</taxon>
        <taxon>Actinomycetota</taxon>
        <taxon>Actinomycetes</taxon>
        <taxon>Mycobacteriales</taxon>
        <taxon>Nocardiaceae</taxon>
        <taxon>Nocardia</taxon>
    </lineage>
</organism>
<dbReference type="InterPro" id="IPR004550">
    <property type="entry name" value="AsnASE_II"/>
</dbReference>
<keyword evidence="7" id="KW-1185">Reference proteome</keyword>
<dbReference type="EMBL" id="PJMW01000001">
    <property type="protein sequence ID" value="PKV98954.1"/>
    <property type="molecule type" value="Genomic_DNA"/>
</dbReference>
<dbReference type="CDD" id="cd08964">
    <property type="entry name" value="L-asparaginase_II"/>
    <property type="match status" value="1"/>
</dbReference>
<dbReference type="SMART" id="SM00870">
    <property type="entry name" value="Asparaginase"/>
    <property type="match status" value="1"/>
</dbReference>
<dbReference type="Proteomes" id="UP000233766">
    <property type="component" value="Unassembled WGS sequence"/>
</dbReference>
<dbReference type="PANTHER" id="PTHR11707">
    <property type="entry name" value="L-ASPARAGINASE"/>
    <property type="match status" value="1"/>
</dbReference>
<dbReference type="GO" id="GO:0004067">
    <property type="term" value="F:asparaginase activity"/>
    <property type="evidence" value="ECO:0007669"/>
    <property type="project" value="UniProtKB-UniRule"/>
</dbReference>
<dbReference type="InterPro" id="IPR037152">
    <property type="entry name" value="L-asparaginase_N_sf"/>
</dbReference>
<dbReference type="PRINTS" id="PR00139">
    <property type="entry name" value="ASNGLNASE"/>
</dbReference>
<name>A0A2N3WYM5_9NOCA</name>
<dbReference type="PIRSF" id="PIRSF500176">
    <property type="entry name" value="L_ASNase"/>
    <property type="match status" value="1"/>
</dbReference>
<protein>
    <submittedName>
        <fullName evidence="6">L-asparaginase</fullName>
    </submittedName>
</protein>
<gene>
    <name evidence="6" type="ORF">ATK86_0991</name>
</gene>
<sequence>MKPRVVVFGLGGTIAMSATSSGGVAPKLTAEELVSAVPGLAEAEVDVEVVQFRQLPGASLTLGDIAALCDAIELRSSSADGFVVTQGTDTIEETAYLIDLLHPLVQPVVVTGAMRNPTMAGADGPANLLAAVVLAADPVARGLGCVVVMNDQVHAASRIRKGHSTNTGTFASPNGGPLGYIVEGTARILNSVRRPGSVPADLTKPPRVPIYTAALGDDDETVRAIAGKADGLVVAAMGVGHVPAQLVDALAETATTRPVVLASRTGSGPVLSSTYGFPGSERDLLARGLISAGLLDPLKARILLAAAISAGGDIRTMRRAFAVAGGLSNDESWPWKPDSEKIN</sequence>